<keyword evidence="1" id="KW-1133">Transmembrane helix</keyword>
<keyword evidence="3" id="KW-1185">Reference proteome</keyword>
<sequence>MTKNQGVRLGVPVTPAIMALPESERKFRSELARRGLVEGSNLTVVFQIPDERGRFTAAARELVAAGVGVIVAMGGSLSALAAKQATSTIPIVMMSASDQVGDGLVTSLARPGGNVTGNCTFGVELVLKRLQLLTQVMTRPKAIAYLRGFPGFSPRYEDYEQP</sequence>
<dbReference type="Proteomes" id="UP001365846">
    <property type="component" value="Unassembled WGS sequence"/>
</dbReference>
<dbReference type="InterPro" id="IPR007487">
    <property type="entry name" value="ABC_transpt-TYRBP-like"/>
</dbReference>
<comment type="caution">
    <text evidence="2">The sequence shown here is derived from an EMBL/GenBank/DDBJ whole genome shotgun (WGS) entry which is preliminary data.</text>
</comment>
<dbReference type="EMBL" id="JBBKZU010000025">
    <property type="protein sequence ID" value="MEJ8815859.1"/>
    <property type="molecule type" value="Genomic_DNA"/>
</dbReference>
<dbReference type="Gene3D" id="3.40.50.2300">
    <property type="match status" value="1"/>
</dbReference>
<keyword evidence="1" id="KW-0812">Transmembrane</keyword>
<dbReference type="PANTHER" id="PTHR35271:SF1">
    <property type="entry name" value="ABC TRANSPORTER, SUBSTRATE-BINDING LIPOPROTEIN"/>
    <property type="match status" value="1"/>
</dbReference>
<gene>
    <name evidence="2" type="ORF">WKW77_32685</name>
</gene>
<feature type="transmembrane region" description="Helical" evidence="1">
    <location>
        <begin position="62"/>
        <end position="82"/>
    </location>
</feature>
<dbReference type="Pfam" id="PF04392">
    <property type="entry name" value="ABC_sub_bind"/>
    <property type="match status" value="1"/>
</dbReference>
<evidence type="ECO:0000313" key="3">
    <source>
        <dbReference type="Proteomes" id="UP001365846"/>
    </source>
</evidence>
<protein>
    <submittedName>
        <fullName evidence="2">ABC transporter substrate binding protein</fullName>
    </submittedName>
</protein>
<proteinExistence type="predicted"/>
<dbReference type="PANTHER" id="PTHR35271">
    <property type="entry name" value="ABC TRANSPORTER, SUBSTRATE-BINDING LIPOPROTEIN-RELATED"/>
    <property type="match status" value="1"/>
</dbReference>
<reference evidence="2 3" key="1">
    <citation type="submission" date="2024-03" db="EMBL/GenBank/DDBJ databases">
        <title>Novel species of the genus Variovorax.</title>
        <authorList>
            <person name="Liu Q."/>
            <person name="Xin Y.-H."/>
        </authorList>
    </citation>
    <scope>NUCLEOTIDE SEQUENCE [LARGE SCALE GENOMIC DNA]</scope>
    <source>
        <strain evidence="2 3">KACC 18899</strain>
    </source>
</reference>
<name>A0ABU8VQB9_9BURK</name>
<keyword evidence="1" id="KW-0472">Membrane</keyword>
<evidence type="ECO:0000313" key="2">
    <source>
        <dbReference type="EMBL" id="MEJ8815859.1"/>
    </source>
</evidence>
<accession>A0ABU8VQB9</accession>
<evidence type="ECO:0000256" key="1">
    <source>
        <dbReference type="SAM" id="Phobius"/>
    </source>
</evidence>
<organism evidence="2 3">
    <name type="scientific">Variovorax ureilyticus</name>
    <dbReference type="NCBI Taxonomy" id="1836198"/>
    <lineage>
        <taxon>Bacteria</taxon>
        <taxon>Pseudomonadati</taxon>
        <taxon>Pseudomonadota</taxon>
        <taxon>Betaproteobacteria</taxon>
        <taxon>Burkholderiales</taxon>
        <taxon>Comamonadaceae</taxon>
        <taxon>Variovorax</taxon>
    </lineage>
</organism>
<dbReference type="RefSeq" id="WP_340361055.1">
    <property type="nucleotide sequence ID" value="NZ_JBBKZU010000025.1"/>
</dbReference>